<protein>
    <submittedName>
        <fullName evidence="3">Serine protease isoform1</fullName>
    </submittedName>
</protein>
<reference evidence="3 4" key="1">
    <citation type="submission" date="2021-06" db="EMBL/GenBank/DDBJ databases">
        <title>Complete genome of Haloferula helveola possessing various polysaccharide degrading enzymes.</title>
        <authorList>
            <person name="Takami H."/>
            <person name="Huang C."/>
            <person name="Hamasaki K."/>
        </authorList>
    </citation>
    <scope>NUCLEOTIDE SEQUENCE [LARGE SCALE GENOMIC DNA]</scope>
    <source>
        <strain evidence="3 4">CN-1</strain>
    </source>
</reference>
<name>A0ABM7R8E3_9BACT</name>
<feature type="signal peptide" evidence="1">
    <location>
        <begin position="1"/>
        <end position="23"/>
    </location>
</feature>
<evidence type="ECO:0000313" key="4">
    <source>
        <dbReference type="Proteomes" id="UP001374893"/>
    </source>
</evidence>
<keyword evidence="4" id="KW-1185">Reference proteome</keyword>
<dbReference type="RefSeq" id="WP_338687561.1">
    <property type="nucleotide sequence ID" value="NZ_AP024702.1"/>
</dbReference>
<accession>A0ABM7R8E3</accession>
<dbReference type="EMBL" id="AP024702">
    <property type="protein sequence ID" value="BCX46177.1"/>
    <property type="molecule type" value="Genomic_DNA"/>
</dbReference>
<organism evidence="3 4">
    <name type="scientific">Haloferula helveola</name>
    <dbReference type="NCBI Taxonomy" id="490095"/>
    <lineage>
        <taxon>Bacteria</taxon>
        <taxon>Pseudomonadati</taxon>
        <taxon>Verrucomicrobiota</taxon>
        <taxon>Verrucomicrobiia</taxon>
        <taxon>Verrucomicrobiales</taxon>
        <taxon>Verrucomicrobiaceae</taxon>
        <taxon>Haloferula</taxon>
    </lineage>
</organism>
<evidence type="ECO:0000259" key="2">
    <source>
        <dbReference type="PROSITE" id="PS50240"/>
    </source>
</evidence>
<feature type="domain" description="Peptidase S1" evidence="2">
    <location>
        <begin position="11"/>
        <end position="241"/>
    </location>
</feature>
<sequence length="241" mass="25605">MNRPTLAAIALLGLLTAAGPAGAIVWQKGAEPQKVQEGEMKNAGKLLYSPLRVLGGSCVALGGRWALTSRHGTDEWKPEMLAVSFPAISDAVYRVKAVHFPAAGDLALLELDKKVDGAAELELDTVEDRTGKRAWLGGFGFSGEAGSIGGAKGFVGGFNRVEAYRKGKLSIRLSKEGEGETPEVLPARMDSGSPLFVEVEGKWRLAGIASTVTNSRNPGTGDWGNYTRISPVEGWIRKLTK</sequence>
<evidence type="ECO:0000313" key="3">
    <source>
        <dbReference type="EMBL" id="BCX46177.1"/>
    </source>
</evidence>
<keyword evidence="3" id="KW-0645">Protease</keyword>
<dbReference type="GO" id="GO:0008233">
    <property type="term" value="F:peptidase activity"/>
    <property type="evidence" value="ECO:0007669"/>
    <property type="project" value="UniProtKB-KW"/>
</dbReference>
<dbReference type="GO" id="GO:0006508">
    <property type="term" value="P:proteolysis"/>
    <property type="evidence" value="ECO:0007669"/>
    <property type="project" value="UniProtKB-KW"/>
</dbReference>
<dbReference type="Gene3D" id="2.40.10.10">
    <property type="entry name" value="Trypsin-like serine proteases"/>
    <property type="match status" value="1"/>
</dbReference>
<dbReference type="InterPro" id="IPR043504">
    <property type="entry name" value="Peptidase_S1_PA_chymotrypsin"/>
</dbReference>
<gene>
    <name evidence="3" type="ORF">HAHE_00850</name>
</gene>
<keyword evidence="1" id="KW-0732">Signal</keyword>
<dbReference type="SUPFAM" id="SSF50494">
    <property type="entry name" value="Trypsin-like serine proteases"/>
    <property type="match status" value="1"/>
</dbReference>
<dbReference type="InterPro" id="IPR001254">
    <property type="entry name" value="Trypsin_dom"/>
</dbReference>
<keyword evidence="3" id="KW-0378">Hydrolase</keyword>
<feature type="chain" id="PRO_5046884107" evidence="1">
    <location>
        <begin position="24"/>
        <end position="241"/>
    </location>
</feature>
<evidence type="ECO:0000256" key="1">
    <source>
        <dbReference type="SAM" id="SignalP"/>
    </source>
</evidence>
<dbReference type="PROSITE" id="PS50240">
    <property type="entry name" value="TRYPSIN_DOM"/>
    <property type="match status" value="1"/>
</dbReference>
<dbReference type="Proteomes" id="UP001374893">
    <property type="component" value="Chromosome"/>
</dbReference>
<proteinExistence type="predicted"/>
<dbReference type="InterPro" id="IPR009003">
    <property type="entry name" value="Peptidase_S1_PA"/>
</dbReference>